<feature type="compositionally biased region" description="Low complexity" evidence="1">
    <location>
        <begin position="36"/>
        <end position="49"/>
    </location>
</feature>
<feature type="compositionally biased region" description="Polar residues" evidence="1">
    <location>
        <begin position="50"/>
        <end position="73"/>
    </location>
</feature>
<dbReference type="EMBL" id="NEDP02002789">
    <property type="protein sequence ID" value="OWF50014.1"/>
    <property type="molecule type" value="Genomic_DNA"/>
</dbReference>
<organism evidence="2 3">
    <name type="scientific">Mizuhopecten yessoensis</name>
    <name type="common">Japanese scallop</name>
    <name type="synonym">Patinopecten yessoensis</name>
    <dbReference type="NCBI Taxonomy" id="6573"/>
    <lineage>
        <taxon>Eukaryota</taxon>
        <taxon>Metazoa</taxon>
        <taxon>Spiralia</taxon>
        <taxon>Lophotrochozoa</taxon>
        <taxon>Mollusca</taxon>
        <taxon>Bivalvia</taxon>
        <taxon>Autobranchia</taxon>
        <taxon>Pteriomorphia</taxon>
        <taxon>Pectinida</taxon>
        <taxon>Pectinoidea</taxon>
        <taxon>Pectinidae</taxon>
        <taxon>Mizuhopecten</taxon>
    </lineage>
</organism>
<feature type="region of interest" description="Disordered" evidence="1">
    <location>
        <begin position="1"/>
        <end position="73"/>
    </location>
</feature>
<feature type="compositionally biased region" description="Polar residues" evidence="1">
    <location>
        <begin position="22"/>
        <end position="35"/>
    </location>
</feature>
<name>A0A210QMQ3_MIZYE</name>
<evidence type="ECO:0000256" key="1">
    <source>
        <dbReference type="SAM" id="MobiDB-lite"/>
    </source>
</evidence>
<protein>
    <submittedName>
        <fullName evidence="2">Uncharacterized protein</fullName>
    </submittedName>
</protein>
<sequence length="88" mass="9345">MGRIRRHLQPQDRPARKASFAASDSGSNQLPDTKPTSTTSSVSTSHASSNPPAGSASTRRVNSTSPSSTTGIYSNFLNLQTFGKILHE</sequence>
<reference evidence="2 3" key="1">
    <citation type="journal article" date="2017" name="Nat. Ecol. Evol.">
        <title>Scallop genome provides insights into evolution of bilaterian karyotype and development.</title>
        <authorList>
            <person name="Wang S."/>
            <person name="Zhang J."/>
            <person name="Jiao W."/>
            <person name="Li J."/>
            <person name="Xun X."/>
            <person name="Sun Y."/>
            <person name="Guo X."/>
            <person name="Huan P."/>
            <person name="Dong B."/>
            <person name="Zhang L."/>
            <person name="Hu X."/>
            <person name="Sun X."/>
            <person name="Wang J."/>
            <person name="Zhao C."/>
            <person name="Wang Y."/>
            <person name="Wang D."/>
            <person name="Huang X."/>
            <person name="Wang R."/>
            <person name="Lv J."/>
            <person name="Li Y."/>
            <person name="Zhang Z."/>
            <person name="Liu B."/>
            <person name="Lu W."/>
            <person name="Hui Y."/>
            <person name="Liang J."/>
            <person name="Zhou Z."/>
            <person name="Hou R."/>
            <person name="Li X."/>
            <person name="Liu Y."/>
            <person name="Li H."/>
            <person name="Ning X."/>
            <person name="Lin Y."/>
            <person name="Zhao L."/>
            <person name="Xing Q."/>
            <person name="Dou J."/>
            <person name="Li Y."/>
            <person name="Mao J."/>
            <person name="Guo H."/>
            <person name="Dou H."/>
            <person name="Li T."/>
            <person name="Mu C."/>
            <person name="Jiang W."/>
            <person name="Fu Q."/>
            <person name="Fu X."/>
            <person name="Miao Y."/>
            <person name="Liu J."/>
            <person name="Yu Q."/>
            <person name="Li R."/>
            <person name="Liao H."/>
            <person name="Li X."/>
            <person name="Kong Y."/>
            <person name="Jiang Z."/>
            <person name="Chourrout D."/>
            <person name="Li R."/>
            <person name="Bao Z."/>
        </authorList>
    </citation>
    <scope>NUCLEOTIDE SEQUENCE [LARGE SCALE GENOMIC DNA]</scope>
    <source>
        <strain evidence="2 3">PY_sf001</strain>
    </source>
</reference>
<keyword evidence="3" id="KW-1185">Reference proteome</keyword>
<comment type="caution">
    <text evidence="2">The sequence shown here is derived from an EMBL/GenBank/DDBJ whole genome shotgun (WGS) entry which is preliminary data.</text>
</comment>
<evidence type="ECO:0000313" key="3">
    <source>
        <dbReference type="Proteomes" id="UP000242188"/>
    </source>
</evidence>
<dbReference type="Proteomes" id="UP000242188">
    <property type="component" value="Unassembled WGS sequence"/>
</dbReference>
<gene>
    <name evidence="2" type="ORF">KP79_PYT00923</name>
</gene>
<dbReference type="AlphaFoldDB" id="A0A210QMQ3"/>
<evidence type="ECO:0000313" key="2">
    <source>
        <dbReference type="EMBL" id="OWF50014.1"/>
    </source>
</evidence>
<accession>A0A210QMQ3</accession>
<proteinExistence type="predicted"/>